<dbReference type="Pfam" id="PF03013">
    <property type="entry name" value="Pyr_excise"/>
    <property type="match status" value="1"/>
</dbReference>
<reference evidence="2" key="1">
    <citation type="journal article" date="2019" name="Int. J. Syst. Evol. Microbiol.">
        <title>The Global Catalogue of Microorganisms (GCM) 10K type strain sequencing project: providing services to taxonomists for standard genome sequencing and annotation.</title>
        <authorList>
            <consortium name="The Broad Institute Genomics Platform"/>
            <consortium name="The Broad Institute Genome Sequencing Center for Infectious Disease"/>
            <person name="Wu L."/>
            <person name="Ma J."/>
        </authorList>
    </citation>
    <scope>NUCLEOTIDE SEQUENCE [LARGE SCALE GENOMIC DNA]</scope>
    <source>
        <strain evidence="2">JCM 18958</strain>
    </source>
</reference>
<dbReference type="RefSeq" id="WP_345310463.1">
    <property type="nucleotide sequence ID" value="NZ_BAABLN010000005.1"/>
</dbReference>
<evidence type="ECO:0000313" key="1">
    <source>
        <dbReference type="EMBL" id="GAA4691093.1"/>
    </source>
</evidence>
<sequence length="150" mass="17335">MRLWSLDPALLDRRALVAGWRETLLAQKVLRGETKGYTRHPQLERFRDRSDPLQSVADYLHAIADEADRRGYSFDRGRVSRARSADPDIISVTSGQLDYELTFLRNKVEGRDPEWGRAHLDDTTIAEPHPLFAVVDGPVERWERVKPRDE</sequence>
<dbReference type="EMBL" id="BAABLN010000005">
    <property type="protein sequence ID" value="GAA4691093.1"/>
    <property type="molecule type" value="Genomic_DNA"/>
</dbReference>
<organism evidence="1 2">
    <name type="scientific">Kocuria gwangalliensis</name>
    <dbReference type="NCBI Taxonomy" id="501592"/>
    <lineage>
        <taxon>Bacteria</taxon>
        <taxon>Bacillati</taxon>
        <taxon>Actinomycetota</taxon>
        <taxon>Actinomycetes</taxon>
        <taxon>Micrococcales</taxon>
        <taxon>Micrococcaceae</taxon>
        <taxon>Kocuria</taxon>
    </lineage>
</organism>
<dbReference type="Proteomes" id="UP001501446">
    <property type="component" value="Unassembled WGS sequence"/>
</dbReference>
<name>A0ABP8WN09_9MICC</name>
<dbReference type="InterPro" id="IPR004260">
    <property type="entry name" value="Pyr-dimer_DNA_glycosylase"/>
</dbReference>
<proteinExistence type="predicted"/>
<keyword evidence="2" id="KW-1185">Reference proteome</keyword>
<protein>
    <submittedName>
        <fullName evidence="1">Pyrimidine dimer DNA glycosylase/endonuclease V</fullName>
    </submittedName>
</protein>
<comment type="caution">
    <text evidence="1">The sequence shown here is derived from an EMBL/GenBank/DDBJ whole genome shotgun (WGS) entry which is preliminary data.</text>
</comment>
<accession>A0ABP8WN09</accession>
<gene>
    <name evidence="1" type="ORF">GCM10025781_05010</name>
</gene>
<evidence type="ECO:0000313" key="2">
    <source>
        <dbReference type="Proteomes" id="UP001501446"/>
    </source>
</evidence>